<dbReference type="Gramene" id="PRQ46377">
    <property type="protein sequence ID" value="PRQ46377"/>
    <property type="gene ID" value="RchiOBHm_Chr2g0088451"/>
</dbReference>
<dbReference type="InterPro" id="IPR022941">
    <property type="entry name" value="SRP54"/>
</dbReference>
<dbReference type="InterPro" id="IPR027417">
    <property type="entry name" value="P-loop_NTPase"/>
</dbReference>
<dbReference type="PANTHER" id="PTHR11564">
    <property type="entry name" value="SIGNAL RECOGNITION PARTICLE 54K PROTEIN SRP54"/>
    <property type="match status" value="1"/>
</dbReference>
<dbReference type="AlphaFoldDB" id="A0A2P6RIZ2"/>
<comment type="caution">
    <text evidence="4">The sequence shown here is derived from an EMBL/GenBank/DDBJ whole genome shotgun (WGS) entry which is preliminary data.</text>
</comment>
<accession>A0A2P6RIZ2</accession>
<evidence type="ECO:0000256" key="2">
    <source>
        <dbReference type="ARBA" id="ARBA00023134"/>
    </source>
</evidence>
<gene>
    <name evidence="4" type="ORF">RchiOBHm_Chr2g0088451</name>
</gene>
<evidence type="ECO:0000313" key="5">
    <source>
        <dbReference type="Proteomes" id="UP000238479"/>
    </source>
</evidence>
<keyword evidence="2" id="KW-0342">GTP-binding</keyword>
<evidence type="ECO:0000259" key="3">
    <source>
        <dbReference type="SMART" id="SM00962"/>
    </source>
</evidence>
<proteinExistence type="predicted"/>
<keyword evidence="1" id="KW-0547">Nucleotide-binding</keyword>
<evidence type="ECO:0000313" key="4">
    <source>
        <dbReference type="EMBL" id="PRQ46377.1"/>
    </source>
</evidence>
<dbReference type="GO" id="GO:0006614">
    <property type="term" value="P:SRP-dependent cotranslational protein targeting to membrane"/>
    <property type="evidence" value="ECO:0007669"/>
    <property type="project" value="InterPro"/>
</dbReference>
<name>A0A2P6RIZ2_ROSCH</name>
<keyword evidence="4" id="KW-0378">Hydrolase</keyword>
<dbReference type="Gene3D" id="3.40.50.300">
    <property type="entry name" value="P-loop containing nucleotide triphosphate hydrolases"/>
    <property type="match status" value="1"/>
</dbReference>
<dbReference type="STRING" id="74649.A0A2P6RIZ2"/>
<dbReference type="EMBL" id="PDCK01000040">
    <property type="protein sequence ID" value="PRQ46377.1"/>
    <property type="molecule type" value="Genomic_DNA"/>
</dbReference>
<dbReference type="Proteomes" id="UP000238479">
    <property type="component" value="Chromosome 2"/>
</dbReference>
<protein>
    <submittedName>
        <fullName evidence="4">Putative signal-recognition-particle GTPase</fullName>
        <ecNumber evidence="4">3.6.5.4</ecNumber>
    </submittedName>
</protein>
<dbReference type="SUPFAM" id="SSF52540">
    <property type="entry name" value="P-loop containing nucleoside triphosphate hydrolases"/>
    <property type="match status" value="1"/>
</dbReference>
<dbReference type="Pfam" id="PF00448">
    <property type="entry name" value="SRP54"/>
    <property type="match status" value="1"/>
</dbReference>
<dbReference type="GO" id="GO:0048500">
    <property type="term" value="C:signal recognition particle"/>
    <property type="evidence" value="ECO:0007669"/>
    <property type="project" value="InterPro"/>
</dbReference>
<sequence length="208" mass="22904">MTMGLDLQKLYRSWEDNLGVGFIALKVKVPVYTAGTDTKPSQIARQGLEEAKKKNIDLVIMDTAGRLQIDKVLMDELKEVKWELNPTGNFTHCGCNDWPGSCRKSLVTTFNVEIGITGAILTKLDGDSKGGAALSVKEVYLCKARTAAAIKVPKFQFEEGIIETTYLQEEVNELHDGKNSLAISIFRLLQCGSSSIVWFNSVPSETSL</sequence>
<organism evidence="4 5">
    <name type="scientific">Rosa chinensis</name>
    <name type="common">China rose</name>
    <dbReference type="NCBI Taxonomy" id="74649"/>
    <lineage>
        <taxon>Eukaryota</taxon>
        <taxon>Viridiplantae</taxon>
        <taxon>Streptophyta</taxon>
        <taxon>Embryophyta</taxon>
        <taxon>Tracheophyta</taxon>
        <taxon>Spermatophyta</taxon>
        <taxon>Magnoliopsida</taxon>
        <taxon>eudicotyledons</taxon>
        <taxon>Gunneridae</taxon>
        <taxon>Pentapetalae</taxon>
        <taxon>rosids</taxon>
        <taxon>fabids</taxon>
        <taxon>Rosales</taxon>
        <taxon>Rosaceae</taxon>
        <taxon>Rosoideae</taxon>
        <taxon>Rosoideae incertae sedis</taxon>
        <taxon>Rosa</taxon>
    </lineage>
</organism>
<feature type="domain" description="SRP54-type proteins GTP-binding" evidence="3">
    <location>
        <begin position="3"/>
        <end position="152"/>
    </location>
</feature>
<dbReference type="GO" id="GO:0003924">
    <property type="term" value="F:GTPase activity"/>
    <property type="evidence" value="ECO:0007669"/>
    <property type="project" value="InterPro"/>
</dbReference>
<dbReference type="InterPro" id="IPR000897">
    <property type="entry name" value="SRP54_GTPase_dom"/>
</dbReference>
<evidence type="ECO:0000256" key="1">
    <source>
        <dbReference type="ARBA" id="ARBA00022741"/>
    </source>
</evidence>
<keyword evidence="5" id="KW-1185">Reference proteome</keyword>
<dbReference type="GO" id="GO:0005525">
    <property type="term" value="F:GTP binding"/>
    <property type="evidence" value="ECO:0007669"/>
    <property type="project" value="UniProtKB-KW"/>
</dbReference>
<dbReference type="SMART" id="SM00962">
    <property type="entry name" value="SRP54"/>
    <property type="match status" value="1"/>
</dbReference>
<dbReference type="PANTHER" id="PTHR11564:SF5">
    <property type="entry name" value="SIGNAL RECOGNITION PARTICLE SUBUNIT SRP54"/>
    <property type="match status" value="1"/>
</dbReference>
<reference evidence="4 5" key="1">
    <citation type="journal article" date="2018" name="Nat. Genet.">
        <title>The Rosa genome provides new insights in the design of modern roses.</title>
        <authorList>
            <person name="Bendahmane M."/>
        </authorList>
    </citation>
    <scope>NUCLEOTIDE SEQUENCE [LARGE SCALE GENOMIC DNA]</scope>
    <source>
        <strain evidence="5">cv. Old Blush</strain>
    </source>
</reference>
<dbReference type="EC" id="3.6.5.4" evidence="4"/>